<dbReference type="InterPro" id="IPR006330">
    <property type="entry name" value="Ado/ade_deaminase"/>
</dbReference>
<dbReference type="PANTHER" id="PTHR11409">
    <property type="entry name" value="ADENOSINE DEAMINASE"/>
    <property type="match status" value="1"/>
</dbReference>
<name>A0A9D9H5I7_9SPIO</name>
<evidence type="ECO:0000256" key="3">
    <source>
        <dbReference type="ARBA" id="ARBA00012784"/>
    </source>
</evidence>
<gene>
    <name evidence="8" type="ORF">IAA97_06640</name>
</gene>
<dbReference type="InterPro" id="IPR032466">
    <property type="entry name" value="Metal_Hydrolase"/>
</dbReference>
<dbReference type="GO" id="GO:0006154">
    <property type="term" value="P:adenosine catabolic process"/>
    <property type="evidence" value="ECO:0007669"/>
    <property type="project" value="TreeGrafter"/>
</dbReference>
<feature type="domain" description="Adenosine deaminase" evidence="7">
    <location>
        <begin position="11"/>
        <end position="347"/>
    </location>
</feature>
<evidence type="ECO:0000313" key="9">
    <source>
        <dbReference type="Proteomes" id="UP000823615"/>
    </source>
</evidence>
<evidence type="ECO:0000256" key="1">
    <source>
        <dbReference type="ARBA" id="ARBA00001947"/>
    </source>
</evidence>
<accession>A0A9D9H5I7</accession>
<dbReference type="Proteomes" id="UP000823615">
    <property type="component" value="Unassembled WGS sequence"/>
</dbReference>
<evidence type="ECO:0000256" key="4">
    <source>
        <dbReference type="ARBA" id="ARBA00022723"/>
    </source>
</evidence>
<comment type="similarity">
    <text evidence="2">Belongs to the metallo-dependent hydrolases superfamily. Adenosine and AMP deaminases family.</text>
</comment>
<evidence type="ECO:0000256" key="6">
    <source>
        <dbReference type="ARBA" id="ARBA00022833"/>
    </source>
</evidence>
<dbReference type="Gene3D" id="3.20.20.140">
    <property type="entry name" value="Metal-dependent hydrolases"/>
    <property type="match status" value="1"/>
</dbReference>
<proteinExistence type="inferred from homology"/>
<reference evidence="8" key="1">
    <citation type="submission" date="2020-10" db="EMBL/GenBank/DDBJ databases">
        <authorList>
            <person name="Gilroy R."/>
        </authorList>
    </citation>
    <scope>NUCLEOTIDE SEQUENCE</scope>
    <source>
        <strain evidence="8">7293</strain>
    </source>
</reference>
<dbReference type="GO" id="GO:0004000">
    <property type="term" value="F:adenosine deaminase activity"/>
    <property type="evidence" value="ECO:0007669"/>
    <property type="project" value="UniProtKB-ARBA"/>
</dbReference>
<dbReference type="CDD" id="cd01320">
    <property type="entry name" value="ADA"/>
    <property type="match status" value="1"/>
</dbReference>
<dbReference type="EC" id="3.5.4.4" evidence="3"/>
<keyword evidence="5 8" id="KW-0378">Hydrolase</keyword>
<dbReference type="GO" id="GO:0046103">
    <property type="term" value="P:inosine biosynthetic process"/>
    <property type="evidence" value="ECO:0007669"/>
    <property type="project" value="TreeGrafter"/>
</dbReference>
<dbReference type="NCBIfam" id="TIGR01430">
    <property type="entry name" value="aden_deam"/>
    <property type="match status" value="1"/>
</dbReference>
<dbReference type="GO" id="GO:0005829">
    <property type="term" value="C:cytosol"/>
    <property type="evidence" value="ECO:0007669"/>
    <property type="project" value="TreeGrafter"/>
</dbReference>
<keyword evidence="4" id="KW-0479">Metal-binding</keyword>
<evidence type="ECO:0000313" key="8">
    <source>
        <dbReference type="EMBL" id="MBO8436639.1"/>
    </source>
</evidence>
<evidence type="ECO:0000256" key="5">
    <source>
        <dbReference type="ARBA" id="ARBA00022801"/>
    </source>
</evidence>
<dbReference type="PANTHER" id="PTHR11409:SF43">
    <property type="entry name" value="ADENOSINE DEAMINASE"/>
    <property type="match status" value="1"/>
</dbReference>
<organism evidence="8 9">
    <name type="scientific">Candidatus Ornithospirochaeta stercoripullorum</name>
    <dbReference type="NCBI Taxonomy" id="2840899"/>
    <lineage>
        <taxon>Bacteria</taxon>
        <taxon>Pseudomonadati</taxon>
        <taxon>Spirochaetota</taxon>
        <taxon>Spirochaetia</taxon>
        <taxon>Spirochaetales</taxon>
        <taxon>Spirochaetaceae</taxon>
        <taxon>Spirochaetaceae incertae sedis</taxon>
        <taxon>Candidatus Ornithospirochaeta</taxon>
    </lineage>
</organism>
<comment type="cofactor">
    <cofactor evidence="1">
        <name>Zn(2+)</name>
        <dbReference type="ChEBI" id="CHEBI:29105"/>
    </cofactor>
</comment>
<dbReference type="Pfam" id="PF00962">
    <property type="entry name" value="A_deaminase"/>
    <property type="match status" value="1"/>
</dbReference>
<dbReference type="SUPFAM" id="SSF51556">
    <property type="entry name" value="Metallo-dependent hydrolases"/>
    <property type="match status" value="1"/>
</dbReference>
<dbReference type="GO" id="GO:0046872">
    <property type="term" value="F:metal ion binding"/>
    <property type="evidence" value="ECO:0007669"/>
    <property type="project" value="UniProtKB-KW"/>
</dbReference>
<dbReference type="InterPro" id="IPR001365">
    <property type="entry name" value="A_deaminase_dom"/>
</dbReference>
<dbReference type="NCBIfam" id="NF006847">
    <property type="entry name" value="PRK09358.1-2"/>
    <property type="match status" value="1"/>
</dbReference>
<evidence type="ECO:0000259" key="7">
    <source>
        <dbReference type="Pfam" id="PF00962"/>
    </source>
</evidence>
<dbReference type="AlphaFoldDB" id="A0A9D9H5I7"/>
<keyword evidence="6" id="KW-0862">Zinc</keyword>
<sequence>MLTAEVIRKAPKVELHEHLDGSLRPETVLDLARKKGMVLPASTPEALAEWFSKGSDERSLTLYLKAFDITTALMQDRESLKRIAKEEIEDLASDGVVYAEIRFAPVLHTKEGMTMEEVVSAVLEGLNEGKMETGMEFGLILSAMRDQSPAISLKTAELAVAFSDRGVVGFDLAGDEAGNPAKKHIEAFSFIRAKNFSITIHAGEAFGLESIWQAIQICGAHRIGHGTRLTDDMSVEDGKIVKMGSLASFVKDKRIPLEMCLTSNVGTGAASSYSTHPFPLFFRNGFRVFLCTDNRLMSNTSLSKEFMIAVKEYNLTLNDLEKITLNAAKSAFIHYDKRLKIIYDIIKPGYKVLREGLGS</sequence>
<comment type="caution">
    <text evidence="8">The sequence shown here is derived from an EMBL/GenBank/DDBJ whole genome shotgun (WGS) entry which is preliminary data.</text>
</comment>
<dbReference type="EMBL" id="JADIMT010000075">
    <property type="protein sequence ID" value="MBO8436639.1"/>
    <property type="molecule type" value="Genomic_DNA"/>
</dbReference>
<dbReference type="GO" id="GO:0043103">
    <property type="term" value="P:hypoxanthine salvage"/>
    <property type="evidence" value="ECO:0007669"/>
    <property type="project" value="TreeGrafter"/>
</dbReference>
<evidence type="ECO:0000256" key="2">
    <source>
        <dbReference type="ARBA" id="ARBA00006676"/>
    </source>
</evidence>
<reference evidence="8" key="2">
    <citation type="journal article" date="2021" name="PeerJ">
        <title>Extensive microbial diversity within the chicken gut microbiome revealed by metagenomics and culture.</title>
        <authorList>
            <person name="Gilroy R."/>
            <person name="Ravi A."/>
            <person name="Getino M."/>
            <person name="Pursley I."/>
            <person name="Horton D.L."/>
            <person name="Alikhan N.F."/>
            <person name="Baker D."/>
            <person name="Gharbi K."/>
            <person name="Hall N."/>
            <person name="Watson M."/>
            <person name="Adriaenssens E.M."/>
            <person name="Foster-Nyarko E."/>
            <person name="Jarju S."/>
            <person name="Secka A."/>
            <person name="Antonio M."/>
            <person name="Oren A."/>
            <person name="Chaudhuri R.R."/>
            <person name="La Ragione R."/>
            <person name="Hildebrand F."/>
            <person name="Pallen M.J."/>
        </authorList>
    </citation>
    <scope>NUCLEOTIDE SEQUENCE</scope>
    <source>
        <strain evidence="8">7293</strain>
    </source>
</reference>
<protein>
    <recommendedName>
        <fullName evidence="3">adenosine deaminase</fullName>
        <ecNumber evidence="3">3.5.4.4</ecNumber>
    </recommendedName>
</protein>